<dbReference type="AlphaFoldDB" id="A0A9X1DBS1"/>
<proteinExistence type="predicted"/>
<dbReference type="EMBL" id="JAHGAW010000005">
    <property type="protein sequence ID" value="MBT2186965.1"/>
    <property type="molecule type" value="Genomic_DNA"/>
</dbReference>
<dbReference type="InterPro" id="IPR039422">
    <property type="entry name" value="MarR/SlyA-like"/>
</dbReference>
<dbReference type="GO" id="GO:0006950">
    <property type="term" value="P:response to stress"/>
    <property type="evidence" value="ECO:0007669"/>
    <property type="project" value="TreeGrafter"/>
</dbReference>
<dbReference type="GO" id="GO:0003700">
    <property type="term" value="F:DNA-binding transcription factor activity"/>
    <property type="evidence" value="ECO:0007669"/>
    <property type="project" value="InterPro"/>
</dbReference>
<feature type="region of interest" description="Disordered" evidence="1">
    <location>
        <begin position="1"/>
        <end position="22"/>
    </location>
</feature>
<evidence type="ECO:0000256" key="1">
    <source>
        <dbReference type="SAM" id="MobiDB-lite"/>
    </source>
</evidence>
<dbReference type="PANTHER" id="PTHR33164:SF43">
    <property type="entry name" value="HTH-TYPE TRANSCRIPTIONAL REPRESSOR YETL"/>
    <property type="match status" value="1"/>
</dbReference>
<feature type="domain" description="HTH marR-type" evidence="2">
    <location>
        <begin position="48"/>
        <end position="146"/>
    </location>
</feature>
<organism evidence="3 4">
    <name type="scientific">Sphingobium nicotianae</name>
    <dbReference type="NCBI Taxonomy" id="2782607"/>
    <lineage>
        <taxon>Bacteria</taxon>
        <taxon>Pseudomonadati</taxon>
        <taxon>Pseudomonadota</taxon>
        <taxon>Alphaproteobacteria</taxon>
        <taxon>Sphingomonadales</taxon>
        <taxon>Sphingomonadaceae</taxon>
        <taxon>Sphingobium</taxon>
    </lineage>
</organism>
<evidence type="ECO:0000313" key="4">
    <source>
        <dbReference type="Proteomes" id="UP001138757"/>
    </source>
</evidence>
<evidence type="ECO:0000259" key="2">
    <source>
        <dbReference type="SMART" id="SM00347"/>
    </source>
</evidence>
<protein>
    <recommendedName>
        <fullName evidence="2">HTH marR-type domain-containing protein</fullName>
    </recommendedName>
</protein>
<comment type="caution">
    <text evidence="3">The sequence shown here is derived from an EMBL/GenBank/DDBJ whole genome shotgun (WGS) entry which is preliminary data.</text>
</comment>
<dbReference type="Gene3D" id="1.10.10.10">
    <property type="entry name" value="Winged helix-like DNA-binding domain superfamily/Winged helix DNA-binding domain"/>
    <property type="match status" value="1"/>
</dbReference>
<dbReference type="PANTHER" id="PTHR33164">
    <property type="entry name" value="TRANSCRIPTIONAL REGULATOR, MARR FAMILY"/>
    <property type="match status" value="1"/>
</dbReference>
<evidence type="ECO:0000313" key="3">
    <source>
        <dbReference type="EMBL" id="MBT2186965.1"/>
    </source>
</evidence>
<dbReference type="RefSeq" id="WP_214622721.1">
    <property type="nucleotide sequence ID" value="NZ_JAHGAW010000005.1"/>
</dbReference>
<dbReference type="InterPro" id="IPR036390">
    <property type="entry name" value="WH_DNA-bd_sf"/>
</dbReference>
<reference evidence="3" key="1">
    <citation type="submission" date="2021-05" db="EMBL/GenBank/DDBJ databases">
        <title>Genome of Sphingobium sp. strain.</title>
        <authorList>
            <person name="Fan R."/>
        </authorList>
    </citation>
    <scope>NUCLEOTIDE SEQUENCE</scope>
    <source>
        <strain evidence="3">H33</strain>
    </source>
</reference>
<sequence>MTKKSHEQPDETAPSTGKTASGLASPLDTLLGYRVRRASMAMIADLVDALRPFRLSVGEASLLILVGANPGCRQSDVGRTLEIKRANLTPLISRMKARDLVADAPIDGRSLSLTLTPDGTALRDEMLSRVLASDRKFAKRLTGDQKALFAALEALAR</sequence>
<dbReference type="SUPFAM" id="SSF46785">
    <property type="entry name" value="Winged helix' DNA-binding domain"/>
    <property type="match status" value="1"/>
</dbReference>
<keyword evidence="4" id="KW-1185">Reference proteome</keyword>
<accession>A0A9X1DBS1</accession>
<dbReference type="InterPro" id="IPR036388">
    <property type="entry name" value="WH-like_DNA-bd_sf"/>
</dbReference>
<dbReference type="SMART" id="SM00347">
    <property type="entry name" value="HTH_MARR"/>
    <property type="match status" value="1"/>
</dbReference>
<dbReference type="Proteomes" id="UP001138757">
    <property type="component" value="Unassembled WGS sequence"/>
</dbReference>
<name>A0A9X1DBS1_9SPHN</name>
<dbReference type="InterPro" id="IPR000835">
    <property type="entry name" value="HTH_MarR-typ"/>
</dbReference>
<gene>
    <name evidence="3" type="ORF">KK488_08405</name>
</gene>